<evidence type="ECO:0000313" key="3">
    <source>
        <dbReference type="EMBL" id="MFD2095711.1"/>
    </source>
</evidence>
<evidence type="ECO:0000256" key="2">
    <source>
        <dbReference type="SAM" id="SignalP"/>
    </source>
</evidence>
<organism evidence="3 4">
    <name type="scientific">Corallincola platygyrae</name>
    <dbReference type="NCBI Taxonomy" id="1193278"/>
    <lineage>
        <taxon>Bacteria</taxon>
        <taxon>Pseudomonadati</taxon>
        <taxon>Pseudomonadota</taxon>
        <taxon>Gammaproteobacteria</taxon>
        <taxon>Alteromonadales</taxon>
        <taxon>Psychromonadaceae</taxon>
        <taxon>Corallincola</taxon>
    </lineage>
</organism>
<dbReference type="EMBL" id="JBHUHT010000009">
    <property type="protein sequence ID" value="MFD2095711.1"/>
    <property type="molecule type" value="Genomic_DNA"/>
</dbReference>
<evidence type="ECO:0008006" key="5">
    <source>
        <dbReference type="Google" id="ProtNLM"/>
    </source>
</evidence>
<comment type="caution">
    <text evidence="3">The sequence shown here is derived from an EMBL/GenBank/DDBJ whole genome shotgun (WGS) entry which is preliminary data.</text>
</comment>
<keyword evidence="1" id="KW-1133">Transmembrane helix</keyword>
<gene>
    <name evidence="3" type="ORF">ACFSJ3_06920</name>
</gene>
<sequence length="238" mass="25881">MLRKALITTLLLPFAVNAAPLSMDLDSLVHGEIVTDQFAGVTVTGDNPNRDFDHIIAFDTNMSNTRDDDLESPWSGGNLPTDTDMGKILIFAENDNGAEDNVIDTPDDEGSRQYDLTMSFQFDFDLKSFSFVLVDVEGPEEYGYFASFYNGDTLIETVGFEELVGNTGPYGSNAVFGNNTINRINPITAEQLGMDFNRVDVVFGGSGGIGDISYEVPAPAMIGLFSLALIAVGFVRRK</sequence>
<evidence type="ECO:0000256" key="1">
    <source>
        <dbReference type="SAM" id="Phobius"/>
    </source>
</evidence>
<keyword evidence="1" id="KW-0472">Membrane</keyword>
<feature type="signal peptide" evidence="2">
    <location>
        <begin position="1"/>
        <end position="18"/>
    </location>
</feature>
<feature type="chain" id="PRO_5046951823" description="PEP-CTERM sorting domain-containing protein" evidence="2">
    <location>
        <begin position="19"/>
        <end position="238"/>
    </location>
</feature>
<dbReference type="RefSeq" id="WP_345340219.1">
    <property type="nucleotide sequence ID" value="NZ_BAABLI010000014.1"/>
</dbReference>
<accession>A0ABW4XMI8</accession>
<keyword evidence="1" id="KW-0812">Transmembrane</keyword>
<reference evidence="4" key="1">
    <citation type="journal article" date="2019" name="Int. J. Syst. Evol. Microbiol.">
        <title>The Global Catalogue of Microorganisms (GCM) 10K type strain sequencing project: providing services to taxonomists for standard genome sequencing and annotation.</title>
        <authorList>
            <consortium name="The Broad Institute Genomics Platform"/>
            <consortium name="The Broad Institute Genome Sequencing Center for Infectious Disease"/>
            <person name="Wu L."/>
            <person name="Ma J."/>
        </authorList>
    </citation>
    <scope>NUCLEOTIDE SEQUENCE [LARGE SCALE GENOMIC DNA]</scope>
    <source>
        <strain evidence="4">CGMCC 1.10992</strain>
    </source>
</reference>
<keyword evidence="2" id="KW-0732">Signal</keyword>
<proteinExistence type="predicted"/>
<name>A0ABW4XMI8_9GAMM</name>
<protein>
    <recommendedName>
        <fullName evidence="5">PEP-CTERM sorting domain-containing protein</fullName>
    </recommendedName>
</protein>
<feature type="transmembrane region" description="Helical" evidence="1">
    <location>
        <begin position="216"/>
        <end position="235"/>
    </location>
</feature>
<evidence type="ECO:0000313" key="4">
    <source>
        <dbReference type="Proteomes" id="UP001597380"/>
    </source>
</evidence>
<dbReference type="Proteomes" id="UP001597380">
    <property type="component" value="Unassembled WGS sequence"/>
</dbReference>
<keyword evidence="4" id="KW-1185">Reference proteome</keyword>